<evidence type="ECO:0000256" key="6">
    <source>
        <dbReference type="ARBA" id="ARBA00023136"/>
    </source>
</evidence>
<keyword evidence="5" id="KW-0496">Mitochondrion</keyword>
<proteinExistence type="predicted"/>
<evidence type="ECO:0000256" key="1">
    <source>
        <dbReference type="ARBA" id="ARBA00004448"/>
    </source>
</evidence>
<dbReference type="PANTHER" id="PTHR21382">
    <property type="entry name" value="NADH-UBIQUINONE OXIDOREDUCTASE SUBUNIT"/>
    <property type="match status" value="1"/>
</dbReference>
<evidence type="ECO:0000313" key="7">
    <source>
        <dbReference type="EMBL" id="CAG8432684.1"/>
    </source>
</evidence>
<dbReference type="InterPro" id="IPR039205">
    <property type="entry name" value="NDUFA11"/>
</dbReference>
<keyword evidence="6" id="KW-0472">Membrane</keyword>
<name>A0A9N8V262_9GLOM</name>
<dbReference type="PANTHER" id="PTHR21382:SF1">
    <property type="entry name" value="NADH DEHYDROGENASE [UBIQUINONE] 1 ALPHA SUBCOMPLEX SUBUNIT 11"/>
    <property type="match status" value="1"/>
</dbReference>
<dbReference type="GO" id="GO:0006120">
    <property type="term" value="P:mitochondrial electron transport, NADH to ubiquinone"/>
    <property type="evidence" value="ECO:0007669"/>
    <property type="project" value="InterPro"/>
</dbReference>
<dbReference type="AlphaFoldDB" id="A0A9N8V262"/>
<keyword evidence="4" id="KW-1133">Transmembrane helix</keyword>
<dbReference type="EMBL" id="CAJVPK010000001">
    <property type="protein sequence ID" value="CAG8432684.1"/>
    <property type="molecule type" value="Genomic_DNA"/>
</dbReference>
<keyword evidence="8" id="KW-1185">Reference proteome</keyword>
<dbReference type="GO" id="GO:0045271">
    <property type="term" value="C:respiratory chain complex I"/>
    <property type="evidence" value="ECO:0007669"/>
    <property type="project" value="InterPro"/>
</dbReference>
<dbReference type="GO" id="GO:0005743">
    <property type="term" value="C:mitochondrial inner membrane"/>
    <property type="evidence" value="ECO:0007669"/>
    <property type="project" value="UniProtKB-SubCell"/>
</dbReference>
<evidence type="ECO:0000256" key="3">
    <source>
        <dbReference type="ARBA" id="ARBA00022792"/>
    </source>
</evidence>
<evidence type="ECO:0000256" key="5">
    <source>
        <dbReference type="ARBA" id="ARBA00023128"/>
    </source>
</evidence>
<keyword evidence="3" id="KW-0999">Mitochondrion inner membrane</keyword>
<gene>
    <name evidence="7" type="ORF">DEBURN_LOCUS12</name>
</gene>
<accession>A0A9N8V262</accession>
<reference evidence="7" key="1">
    <citation type="submission" date="2021-06" db="EMBL/GenBank/DDBJ databases">
        <authorList>
            <person name="Kallberg Y."/>
            <person name="Tangrot J."/>
            <person name="Rosling A."/>
        </authorList>
    </citation>
    <scope>NUCLEOTIDE SEQUENCE</scope>
    <source>
        <strain evidence="7">AZ414A</strain>
    </source>
</reference>
<organism evidence="7 8">
    <name type="scientific">Diversispora eburnea</name>
    <dbReference type="NCBI Taxonomy" id="1213867"/>
    <lineage>
        <taxon>Eukaryota</taxon>
        <taxon>Fungi</taxon>
        <taxon>Fungi incertae sedis</taxon>
        <taxon>Mucoromycota</taxon>
        <taxon>Glomeromycotina</taxon>
        <taxon>Glomeromycetes</taxon>
        <taxon>Diversisporales</taxon>
        <taxon>Diversisporaceae</taxon>
        <taxon>Diversispora</taxon>
    </lineage>
</organism>
<sequence length="156" mass="16485">MSTVEKPNIVNDVYVEQEVVLKTLKNAAGFGAIGFVVSAVQNSISQHNHGAMGVFTRTGSSISGYALIGGIFAGTESVVANIRKTDDWINGACAGCAAGLIAGIRAHSYPLALGACLGIGTAMSVYEWTGKNKGIFFGNRDEKNWSEVLLKKEKEE</sequence>
<comment type="subcellular location">
    <subcellularLocation>
        <location evidence="1">Mitochondrion inner membrane</location>
        <topology evidence="1">Multi-pass membrane protein</topology>
    </subcellularLocation>
</comment>
<protein>
    <submittedName>
        <fullName evidence="7">5666_t:CDS:1</fullName>
    </submittedName>
</protein>
<dbReference type="Proteomes" id="UP000789706">
    <property type="component" value="Unassembled WGS sequence"/>
</dbReference>
<evidence type="ECO:0000256" key="4">
    <source>
        <dbReference type="ARBA" id="ARBA00022989"/>
    </source>
</evidence>
<keyword evidence="2" id="KW-0812">Transmembrane</keyword>
<dbReference type="Pfam" id="PF02466">
    <property type="entry name" value="Tim17"/>
    <property type="match status" value="1"/>
</dbReference>
<dbReference type="OrthoDB" id="1913277at2759"/>
<evidence type="ECO:0000313" key="8">
    <source>
        <dbReference type="Proteomes" id="UP000789706"/>
    </source>
</evidence>
<evidence type="ECO:0000256" key="2">
    <source>
        <dbReference type="ARBA" id="ARBA00022692"/>
    </source>
</evidence>
<comment type="caution">
    <text evidence="7">The sequence shown here is derived from an EMBL/GenBank/DDBJ whole genome shotgun (WGS) entry which is preliminary data.</text>
</comment>